<evidence type="ECO:0000313" key="1">
    <source>
        <dbReference type="EMBL" id="KAG5609914.1"/>
    </source>
</evidence>
<dbReference type="EMBL" id="JACXVP010000004">
    <property type="protein sequence ID" value="KAG5609914.1"/>
    <property type="molecule type" value="Genomic_DNA"/>
</dbReference>
<protein>
    <submittedName>
        <fullName evidence="1">Uncharacterized protein</fullName>
    </submittedName>
</protein>
<organism evidence="1 2">
    <name type="scientific">Solanum commersonii</name>
    <name type="common">Commerson's wild potato</name>
    <name type="synonym">Commerson's nightshade</name>
    <dbReference type="NCBI Taxonomy" id="4109"/>
    <lineage>
        <taxon>Eukaryota</taxon>
        <taxon>Viridiplantae</taxon>
        <taxon>Streptophyta</taxon>
        <taxon>Embryophyta</taxon>
        <taxon>Tracheophyta</taxon>
        <taxon>Spermatophyta</taxon>
        <taxon>Magnoliopsida</taxon>
        <taxon>eudicotyledons</taxon>
        <taxon>Gunneridae</taxon>
        <taxon>Pentapetalae</taxon>
        <taxon>asterids</taxon>
        <taxon>lamiids</taxon>
        <taxon>Solanales</taxon>
        <taxon>Solanaceae</taxon>
        <taxon>Solanoideae</taxon>
        <taxon>Solaneae</taxon>
        <taxon>Solanum</taxon>
    </lineage>
</organism>
<name>A0A9J5ZB93_SOLCO</name>
<accession>A0A9J5ZB93</accession>
<gene>
    <name evidence="1" type="ORF">H5410_021195</name>
</gene>
<dbReference type="Proteomes" id="UP000824120">
    <property type="component" value="Chromosome 4"/>
</dbReference>
<comment type="caution">
    <text evidence="1">The sequence shown here is derived from an EMBL/GenBank/DDBJ whole genome shotgun (WGS) entry which is preliminary data.</text>
</comment>
<sequence>MREYFENILLEHEIITDIGNKGKPDNVVIILDMWLIAGISFSLMDKLKTSFIPQGVFLYHLFYFLTTKVLNKALNQLFYCNEFKCFCMPKWKENLNHLASAYDTITFSSTDKKFWI</sequence>
<reference evidence="1 2" key="1">
    <citation type="submission" date="2020-09" db="EMBL/GenBank/DDBJ databases">
        <title>De no assembly of potato wild relative species, Solanum commersonii.</title>
        <authorList>
            <person name="Cho K."/>
        </authorList>
    </citation>
    <scope>NUCLEOTIDE SEQUENCE [LARGE SCALE GENOMIC DNA]</scope>
    <source>
        <strain evidence="1">LZ3.2</strain>
        <tissue evidence="1">Leaf</tissue>
    </source>
</reference>
<keyword evidence="2" id="KW-1185">Reference proteome</keyword>
<evidence type="ECO:0000313" key="2">
    <source>
        <dbReference type="Proteomes" id="UP000824120"/>
    </source>
</evidence>
<dbReference type="AlphaFoldDB" id="A0A9J5ZB93"/>
<proteinExistence type="predicted"/>